<comment type="caution">
    <text evidence="3">The sequence shown here is derived from an EMBL/GenBank/DDBJ whole genome shotgun (WGS) entry which is preliminary data.</text>
</comment>
<feature type="coiled-coil region" evidence="1">
    <location>
        <begin position="119"/>
        <end position="156"/>
    </location>
</feature>
<keyword evidence="1" id="KW-0175">Coiled coil</keyword>
<dbReference type="OMA" id="FNIREMA"/>
<dbReference type="Gene3D" id="1.20.58.2190">
    <property type="match status" value="1"/>
</dbReference>
<sequence>METKQKVKELDHVLHEILEQVHPEQSVQALNLLEKIATNICNNPAEQKFKTIKTTNKALSQKLFNVDPLFHDAVKLLGFEFDLANDQYTLPDSKIGILLGEINTIRDYRDMAHAQNTGDEKELEKCKTLRKERIELEKQQRELRLDQLKIQEQLEADQKERKYMKKGVGSKANQLKFGANIKTAEQCGIKVSKGG</sequence>
<dbReference type="InterPro" id="IPR018997">
    <property type="entry name" value="PUB_domain"/>
</dbReference>
<dbReference type="InterPro" id="IPR036339">
    <property type="entry name" value="PUB-like_dom_sf"/>
</dbReference>
<evidence type="ECO:0000313" key="4">
    <source>
        <dbReference type="Proteomes" id="UP000054937"/>
    </source>
</evidence>
<dbReference type="Pfam" id="PF09409">
    <property type="entry name" value="PUB"/>
    <property type="match status" value="1"/>
</dbReference>
<dbReference type="SUPFAM" id="SSF143503">
    <property type="entry name" value="PUG domain-like"/>
    <property type="match status" value="1"/>
</dbReference>
<evidence type="ECO:0000256" key="1">
    <source>
        <dbReference type="SAM" id="Coils"/>
    </source>
</evidence>
<dbReference type="OrthoDB" id="336240at2759"/>
<organism evidence="3 4">
    <name type="scientific">Pseudocohnilembus persalinus</name>
    <name type="common">Ciliate</name>
    <dbReference type="NCBI Taxonomy" id="266149"/>
    <lineage>
        <taxon>Eukaryota</taxon>
        <taxon>Sar</taxon>
        <taxon>Alveolata</taxon>
        <taxon>Ciliophora</taxon>
        <taxon>Intramacronucleata</taxon>
        <taxon>Oligohymenophorea</taxon>
        <taxon>Scuticociliatia</taxon>
        <taxon>Philasterida</taxon>
        <taxon>Pseudocohnilembidae</taxon>
        <taxon>Pseudocohnilembus</taxon>
    </lineage>
</organism>
<dbReference type="CDD" id="cd09212">
    <property type="entry name" value="PUB"/>
    <property type="match status" value="1"/>
</dbReference>
<keyword evidence="4" id="KW-1185">Reference proteome</keyword>
<evidence type="ECO:0000259" key="2">
    <source>
        <dbReference type="Pfam" id="PF09409"/>
    </source>
</evidence>
<proteinExistence type="predicted"/>
<name>A0A0V0QB94_PSEPJ</name>
<dbReference type="EMBL" id="LDAU01000214">
    <property type="protein sequence ID" value="KRW99332.1"/>
    <property type="molecule type" value="Genomic_DNA"/>
</dbReference>
<protein>
    <recommendedName>
        <fullName evidence="2">PUB domain-containing protein</fullName>
    </recommendedName>
</protein>
<dbReference type="Proteomes" id="UP000054937">
    <property type="component" value="Unassembled WGS sequence"/>
</dbReference>
<accession>A0A0V0QB94</accession>
<gene>
    <name evidence="3" type="ORF">PPERSA_02444</name>
</gene>
<dbReference type="AlphaFoldDB" id="A0A0V0QB94"/>
<evidence type="ECO:0000313" key="3">
    <source>
        <dbReference type="EMBL" id="KRW99332.1"/>
    </source>
</evidence>
<feature type="domain" description="PUB" evidence="2">
    <location>
        <begin position="24"/>
        <end position="94"/>
    </location>
</feature>
<dbReference type="InParanoid" id="A0A0V0QB94"/>
<reference evidence="3 4" key="1">
    <citation type="journal article" date="2015" name="Sci. Rep.">
        <title>Genome of the facultative scuticociliatosis pathogen Pseudocohnilembus persalinus provides insight into its virulence through horizontal gene transfer.</title>
        <authorList>
            <person name="Xiong J."/>
            <person name="Wang G."/>
            <person name="Cheng J."/>
            <person name="Tian M."/>
            <person name="Pan X."/>
            <person name="Warren A."/>
            <person name="Jiang C."/>
            <person name="Yuan D."/>
            <person name="Miao W."/>
        </authorList>
    </citation>
    <scope>NUCLEOTIDE SEQUENCE [LARGE SCALE GENOMIC DNA]</scope>
    <source>
        <strain evidence="3">36N120E</strain>
    </source>
</reference>